<accession>A0A7S3DQR9</accession>
<sequence length="235" mass="26261">MTATTSDTAAPSGMQRTYLLFSNATLMMVWARVLRLIYRSRYWPVVLEAWRDGAPTPLLTGTWCPALVTPALNLALALSFMEVFNAAAGLTRSKPQLAALFCMVRAVMQLGVAPLLSDCQVPAHIFTITCWSLGDMIRFGCFLLDLLVPGGTVAKRIRYTVGPLLFPLGALGEVLMVATYANEHNDWPWLVLACIAWPMGFYPLMTQLWKQRTKYYQQFKAKSKQQQSESKAKTN</sequence>
<dbReference type="Pfam" id="PF04387">
    <property type="entry name" value="PTPLA"/>
    <property type="match status" value="1"/>
</dbReference>
<evidence type="ECO:0000256" key="3">
    <source>
        <dbReference type="ARBA" id="ARBA00007811"/>
    </source>
</evidence>
<protein>
    <recommendedName>
        <fullName evidence="4">very-long-chain (3R)-3-hydroxyacyl-CoA dehydratase</fullName>
        <ecNumber evidence="4">4.2.1.134</ecNumber>
    </recommendedName>
</protein>
<evidence type="ECO:0000256" key="12">
    <source>
        <dbReference type="ARBA" id="ARBA00023239"/>
    </source>
</evidence>
<dbReference type="EC" id="4.2.1.134" evidence="4"/>
<evidence type="ECO:0000256" key="1">
    <source>
        <dbReference type="ARBA" id="ARBA00004141"/>
    </source>
</evidence>
<organism evidence="14">
    <name type="scientific">Entomoneis paludosa</name>
    <dbReference type="NCBI Taxonomy" id="265537"/>
    <lineage>
        <taxon>Eukaryota</taxon>
        <taxon>Sar</taxon>
        <taxon>Stramenopiles</taxon>
        <taxon>Ochrophyta</taxon>
        <taxon>Bacillariophyta</taxon>
        <taxon>Bacillariophyceae</taxon>
        <taxon>Bacillariophycidae</taxon>
        <taxon>Entomoneidaceae</taxon>
        <taxon>Entomoneis</taxon>
    </lineage>
</organism>
<proteinExistence type="inferred from homology"/>
<feature type="transmembrane region" description="Helical" evidence="13">
    <location>
        <begin position="160"/>
        <end position="181"/>
    </location>
</feature>
<gene>
    <name evidence="14" type="ORF">APAL1065_LOCUS13468</name>
</gene>
<evidence type="ECO:0000256" key="9">
    <source>
        <dbReference type="ARBA" id="ARBA00023098"/>
    </source>
</evidence>
<dbReference type="EMBL" id="HBHT01020091">
    <property type="protein sequence ID" value="CAD9969009.1"/>
    <property type="molecule type" value="Transcribed_RNA"/>
</dbReference>
<comment type="similarity">
    <text evidence="3">Belongs to the very long-chain fatty acids dehydratase HACD family.</text>
</comment>
<keyword evidence="7" id="KW-0276">Fatty acid metabolism</keyword>
<dbReference type="AlphaFoldDB" id="A0A7S3DQR9"/>
<evidence type="ECO:0000256" key="5">
    <source>
        <dbReference type="ARBA" id="ARBA00022516"/>
    </source>
</evidence>
<feature type="transmembrane region" description="Helical" evidence="13">
    <location>
        <begin position="18"/>
        <end position="38"/>
    </location>
</feature>
<evidence type="ECO:0000256" key="6">
    <source>
        <dbReference type="ARBA" id="ARBA00022692"/>
    </source>
</evidence>
<evidence type="ECO:0000256" key="8">
    <source>
        <dbReference type="ARBA" id="ARBA00022989"/>
    </source>
</evidence>
<dbReference type="UniPathway" id="UPA00094"/>
<comment type="subcellular location">
    <subcellularLocation>
        <location evidence="1">Membrane</location>
        <topology evidence="1">Multi-pass membrane protein</topology>
    </subcellularLocation>
</comment>
<keyword evidence="6 13" id="KW-0812">Transmembrane</keyword>
<evidence type="ECO:0000256" key="4">
    <source>
        <dbReference type="ARBA" id="ARBA00013122"/>
    </source>
</evidence>
<dbReference type="GO" id="GO:0102158">
    <property type="term" value="F:very-long-chain (3R)-3-hydroxyacyl-CoA dehydratase activity"/>
    <property type="evidence" value="ECO:0007669"/>
    <property type="project" value="UniProtKB-EC"/>
</dbReference>
<dbReference type="InterPro" id="IPR007482">
    <property type="entry name" value="Tyr_Pase-like_PTPLA"/>
</dbReference>
<dbReference type="GO" id="GO:0030497">
    <property type="term" value="P:fatty acid elongation"/>
    <property type="evidence" value="ECO:0007669"/>
    <property type="project" value="TreeGrafter"/>
</dbReference>
<keyword evidence="8 13" id="KW-1133">Transmembrane helix</keyword>
<comment type="pathway">
    <text evidence="2">Lipid metabolism; fatty acid biosynthesis.</text>
</comment>
<evidence type="ECO:0000313" key="14">
    <source>
        <dbReference type="EMBL" id="CAD9969009.1"/>
    </source>
</evidence>
<keyword evidence="10 13" id="KW-0472">Membrane</keyword>
<name>A0A7S3DQR9_9STRA</name>
<evidence type="ECO:0000256" key="7">
    <source>
        <dbReference type="ARBA" id="ARBA00022832"/>
    </source>
</evidence>
<keyword evidence="11" id="KW-0275">Fatty acid biosynthesis</keyword>
<keyword evidence="9" id="KW-0443">Lipid metabolism</keyword>
<keyword evidence="5" id="KW-0444">Lipid biosynthesis</keyword>
<evidence type="ECO:0000256" key="2">
    <source>
        <dbReference type="ARBA" id="ARBA00005194"/>
    </source>
</evidence>
<evidence type="ECO:0000256" key="11">
    <source>
        <dbReference type="ARBA" id="ARBA00023160"/>
    </source>
</evidence>
<evidence type="ECO:0000256" key="13">
    <source>
        <dbReference type="SAM" id="Phobius"/>
    </source>
</evidence>
<dbReference type="PANTHER" id="PTHR11035">
    <property type="entry name" value="VERY-LONG-CHAIN (3R)-3-HYDROXYACYL-COA DEHYDRATASE"/>
    <property type="match status" value="1"/>
</dbReference>
<feature type="transmembrane region" description="Helical" evidence="13">
    <location>
        <begin position="187"/>
        <end position="205"/>
    </location>
</feature>
<dbReference type="GO" id="GO:0005789">
    <property type="term" value="C:endoplasmic reticulum membrane"/>
    <property type="evidence" value="ECO:0007669"/>
    <property type="project" value="TreeGrafter"/>
</dbReference>
<reference evidence="14" key="1">
    <citation type="submission" date="2021-01" db="EMBL/GenBank/DDBJ databases">
        <authorList>
            <person name="Corre E."/>
            <person name="Pelletier E."/>
            <person name="Niang G."/>
            <person name="Scheremetjew M."/>
            <person name="Finn R."/>
            <person name="Kale V."/>
            <person name="Holt S."/>
            <person name="Cochrane G."/>
            <person name="Meng A."/>
            <person name="Brown T."/>
            <person name="Cohen L."/>
        </authorList>
    </citation>
    <scope>NUCLEOTIDE SEQUENCE</scope>
    <source>
        <strain evidence="14">CCMP125</strain>
    </source>
</reference>
<dbReference type="GO" id="GO:0030148">
    <property type="term" value="P:sphingolipid biosynthetic process"/>
    <property type="evidence" value="ECO:0007669"/>
    <property type="project" value="TreeGrafter"/>
</dbReference>
<evidence type="ECO:0000256" key="10">
    <source>
        <dbReference type="ARBA" id="ARBA00023136"/>
    </source>
</evidence>
<keyword evidence="12" id="KW-0456">Lyase</keyword>
<dbReference type="GO" id="GO:0042761">
    <property type="term" value="P:very long-chain fatty acid biosynthetic process"/>
    <property type="evidence" value="ECO:0007669"/>
    <property type="project" value="TreeGrafter"/>
</dbReference>